<dbReference type="PANTHER" id="PTHR40465">
    <property type="entry name" value="CHROMOSOME 1, WHOLE GENOME SHOTGUN SEQUENCE"/>
    <property type="match status" value="1"/>
</dbReference>
<gene>
    <name evidence="3" type="ORF">PYCCODRAFT_342690</name>
</gene>
<name>A0A1Y2J2T1_TRAC3</name>
<dbReference type="AlphaFoldDB" id="A0A1Y2J2T1"/>
<keyword evidence="1" id="KW-0472">Membrane</keyword>
<dbReference type="STRING" id="1353009.A0A1Y2J2T1"/>
<organism evidence="3 4">
    <name type="scientific">Trametes coccinea (strain BRFM310)</name>
    <name type="common">Pycnoporus coccineus</name>
    <dbReference type="NCBI Taxonomy" id="1353009"/>
    <lineage>
        <taxon>Eukaryota</taxon>
        <taxon>Fungi</taxon>
        <taxon>Dikarya</taxon>
        <taxon>Basidiomycota</taxon>
        <taxon>Agaricomycotina</taxon>
        <taxon>Agaricomycetes</taxon>
        <taxon>Polyporales</taxon>
        <taxon>Polyporaceae</taxon>
        <taxon>Trametes</taxon>
    </lineage>
</organism>
<feature type="transmembrane region" description="Helical" evidence="1">
    <location>
        <begin position="90"/>
        <end position="112"/>
    </location>
</feature>
<feature type="transmembrane region" description="Helical" evidence="1">
    <location>
        <begin position="52"/>
        <end position="78"/>
    </location>
</feature>
<feature type="transmembrane region" description="Helical" evidence="1">
    <location>
        <begin position="124"/>
        <end position="146"/>
    </location>
</feature>
<keyword evidence="1" id="KW-1133">Transmembrane helix</keyword>
<evidence type="ECO:0000256" key="1">
    <source>
        <dbReference type="SAM" id="Phobius"/>
    </source>
</evidence>
<feature type="transmembrane region" description="Helical" evidence="1">
    <location>
        <begin position="166"/>
        <end position="188"/>
    </location>
</feature>
<dbReference type="PANTHER" id="PTHR40465:SF1">
    <property type="entry name" value="DUF6534 DOMAIN-CONTAINING PROTEIN"/>
    <property type="match status" value="1"/>
</dbReference>
<reference evidence="3 4" key="1">
    <citation type="journal article" date="2015" name="Biotechnol. Biofuels">
        <title>Enhanced degradation of softwood versus hardwood by the white-rot fungus Pycnoporus coccineus.</title>
        <authorList>
            <person name="Couturier M."/>
            <person name="Navarro D."/>
            <person name="Chevret D."/>
            <person name="Henrissat B."/>
            <person name="Piumi F."/>
            <person name="Ruiz-Duenas F.J."/>
            <person name="Martinez A.T."/>
            <person name="Grigoriev I.V."/>
            <person name="Riley R."/>
            <person name="Lipzen A."/>
            <person name="Berrin J.G."/>
            <person name="Master E.R."/>
            <person name="Rosso M.N."/>
        </authorList>
    </citation>
    <scope>NUCLEOTIDE SEQUENCE [LARGE SCALE GENOMIC DNA]</scope>
    <source>
        <strain evidence="3 4">BRFM310</strain>
    </source>
</reference>
<evidence type="ECO:0000313" key="3">
    <source>
        <dbReference type="EMBL" id="OSD07715.1"/>
    </source>
</evidence>
<keyword evidence="1" id="KW-0812">Transmembrane</keyword>
<evidence type="ECO:0000259" key="2">
    <source>
        <dbReference type="Pfam" id="PF20152"/>
    </source>
</evidence>
<proteinExistence type="predicted"/>
<protein>
    <recommendedName>
        <fullName evidence="2">DUF6534 domain-containing protein</fullName>
    </recommendedName>
</protein>
<dbReference type="OrthoDB" id="2535105at2759"/>
<feature type="transmembrane region" description="Helical" evidence="1">
    <location>
        <begin position="200"/>
        <end position="227"/>
    </location>
</feature>
<dbReference type="InterPro" id="IPR045339">
    <property type="entry name" value="DUF6534"/>
</dbReference>
<accession>A0A1Y2J2T1</accession>
<feature type="domain" description="DUF6534" evidence="2">
    <location>
        <begin position="172"/>
        <end position="259"/>
    </location>
</feature>
<dbReference type="EMBL" id="KZ084087">
    <property type="protein sequence ID" value="OSD07715.1"/>
    <property type="molecule type" value="Genomic_DNA"/>
</dbReference>
<sequence length="316" mass="34504">MASSPLSGISIGGTLGVTFVGVCISSMFYGVTCLQTFTYYRSSRAMKDGRSLRLLVLALLVLDSAHQAIVIHAAYNYLVLDVLNPMKLIALVWSIPAEIVFNALLALILNSFLTFRLWKLSRWYLLASIGAILTLGNFSTNLAYAIQTFQYDDLFSAEKTLRNHGIGGLCVSVVTESMLSLSLAYYLNAQRTGLRKSNDMITKLIALTVTTGMLTTVFNVADLIAYIARPSDLYVLCFNFMLGKLYANALLTSLNSREYILHTGDQPTFNVFDTTEGSTIDGHVDPSAIHIGMDRLVVPSPSQDSATGSTSKFEGV</sequence>
<feature type="transmembrane region" description="Helical" evidence="1">
    <location>
        <begin position="6"/>
        <end position="31"/>
    </location>
</feature>
<evidence type="ECO:0000313" key="4">
    <source>
        <dbReference type="Proteomes" id="UP000193067"/>
    </source>
</evidence>
<keyword evidence="4" id="KW-1185">Reference proteome</keyword>
<dbReference type="Pfam" id="PF20152">
    <property type="entry name" value="DUF6534"/>
    <property type="match status" value="1"/>
</dbReference>
<dbReference type="Proteomes" id="UP000193067">
    <property type="component" value="Unassembled WGS sequence"/>
</dbReference>